<dbReference type="Proteomes" id="UP000249056">
    <property type="component" value="Unassembled WGS sequence"/>
</dbReference>
<dbReference type="Gene3D" id="2.60.120.430">
    <property type="entry name" value="Galactose-binding lectin"/>
    <property type="match status" value="1"/>
</dbReference>
<evidence type="ECO:0000313" key="2">
    <source>
        <dbReference type="EMBL" id="RAL61431.1"/>
    </source>
</evidence>
<protein>
    <recommendedName>
        <fullName evidence="4">Ubiquitin 3 binding protein But2 C-terminal domain-containing protein</fullName>
    </recommendedName>
</protein>
<organism evidence="2 3">
    <name type="scientific">Monilinia fructigena</name>
    <dbReference type="NCBI Taxonomy" id="38457"/>
    <lineage>
        <taxon>Eukaryota</taxon>
        <taxon>Fungi</taxon>
        <taxon>Dikarya</taxon>
        <taxon>Ascomycota</taxon>
        <taxon>Pezizomycotina</taxon>
        <taxon>Leotiomycetes</taxon>
        <taxon>Helotiales</taxon>
        <taxon>Sclerotiniaceae</taxon>
        <taxon>Monilinia</taxon>
    </lineage>
</organism>
<proteinExistence type="predicted"/>
<sequence>MKFSFGGLVWGVVSYAAVARAACSSDLLIDNYATYASNTNSLGQWTSDDGTTTNIKTDAANKKIAFTSKANSYFYTTFNCEKATTDQYNAITFPVKGPAGASFTLELQTMSSCTATSFKSYYTTINGITGSTQVITVPLSAFSGANLNAISGLLWESFSLNGAWEIGQTNLVCANGAGAPSTTSNKGAIVTSSSATNLRTATPSITSKVLTSSVSASAPAGACTNLLVDDFASQSRLTFLFYNAMLQPSSDDGTMSPVAGRVDTATSVIVANNHVTLTSRADGSSYWFTMLGCLKATSVYGGIGMTIKAAKGTKLGIELQTSRTCDSNNPTLIDVSSADLEWTFDGTEKFYTIPFSKIPRS</sequence>
<dbReference type="OrthoDB" id="2128708at2759"/>
<dbReference type="EMBL" id="QKRW01000031">
    <property type="protein sequence ID" value="RAL61431.1"/>
    <property type="molecule type" value="Genomic_DNA"/>
</dbReference>
<keyword evidence="3" id="KW-1185">Reference proteome</keyword>
<comment type="caution">
    <text evidence="2">The sequence shown here is derived from an EMBL/GenBank/DDBJ whole genome shotgun (WGS) entry which is preliminary data.</text>
</comment>
<evidence type="ECO:0008006" key="4">
    <source>
        <dbReference type="Google" id="ProtNLM"/>
    </source>
</evidence>
<gene>
    <name evidence="2" type="ORF">DID88_009361</name>
</gene>
<feature type="chain" id="PRO_5017176835" description="Ubiquitin 3 binding protein But2 C-terminal domain-containing protein" evidence="1">
    <location>
        <begin position="22"/>
        <end position="361"/>
    </location>
</feature>
<accession>A0A395IMR1</accession>
<reference evidence="2 3" key="1">
    <citation type="submission" date="2018-06" db="EMBL/GenBank/DDBJ databases">
        <title>Genome Sequence of the Brown Rot Fungal Pathogen Monilinia fructigena.</title>
        <authorList>
            <person name="Landi L."/>
            <person name="De Miccolis Angelini R.M."/>
            <person name="Pollastro S."/>
            <person name="Abate D."/>
            <person name="Faretra F."/>
            <person name="Romanazzi G."/>
        </authorList>
    </citation>
    <scope>NUCLEOTIDE SEQUENCE [LARGE SCALE GENOMIC DNA]</scope>
    <source>
        <strain evidence="2 3">Mfrg269</strain>
    </source>
</reference>
<feature type="signal peptide" evidence="1">
    <location>
        <begin position="1"/>
        <end position="21"/>
    </location>
</feature>
<dbReference type="AlphaFoldDB" id="A0A395IMR1"/>
<name>A0A395IMR1_9HELO</name>
<evidence type="ECO:0000256" key="1">
    <source>
        <dbReference type="SAM" id="SignalP"/>
    </source>
</evidence>
<evidence type="ECO:0000313" key="3">
    <source>
        <dbReference type="Proteomes" id="UP000249056"/>
    </source>
</evidence>
<keyword evidence="1" id="KW-0732">Signal</keyword>